<gene>
    <name evidence="2" type="ORF">COCCADRAFT_111845</name>
</gene>
<evidence type="ECO:0000256" key="1">
    <source>
        <dbReference type="SAM" id="MobiDB-lite"/>
    </source>
</evidence>
<accession>W6Y8G3</accession>
<protein>
    <submittedName>
        <fullName evidence="2">Uncharacterized protein</fullName>
    </submittedName>
</protein>
<reference evidence="2 3" key="1">
    <citation type="journal article" date="2013" name="PLoS Genet.">
        <title>Comparative genome structure, secondary metabolite, and effector coding capacity across Cochliobolus pathogens.</title>
        <authorList>
            <person name="Condon B.J."/>
            <person name="Leng Y."/>
            <person name="Wu D."/>
            <person name="Bushley K.E."/>
            <person name="Ohm R.A."/>
            <person name="Otillar R."/>
            <person name="Martin J."/>
            <person name="Schackwitz W."/>
            <person name="Grimwood J."/>
            <person name="MohdZainudin N."/>
            <person name="Xue C."/>
            <person name="Wang R."/>
            <person name="Manning V.A."/>
            <person name="Dhillon B."/>
            <person name="Tu Z.J."/>
            <person name="Steffenson B.J."/>
            <person name="Salamov A."/>
            <person name="Sun H."/>
            <person name="Lowry S."/>
            <person name="LaButti K."/>
            <person name="Han J."/>
            <person name="Copeland A."/>
            <person name="Lindquist E."/>
            <person name="Barry K."/>
            <person name="Schmutz J."/>
            <person name="Baker S.E."/>
            <person name="Ciuffetti L.M."/>
            <person name="Grigoriev I.V."/>
            <person name="Zhong S."/>
            <person name="Turgeon B.G."/>
        </authorList>
    </citation>
    <scope>NUCLEOTIDE SEQUENCE [LARGE SCALE GENOMIC DNA]</scope>
    <source>
        <strain evidence="2 3">26-R-13</strain>
    </source>
</reference>
<proteinExistence type="predicted"/>
<keyword evidence="3" id="KW-1185">Reference proteome</keyword>
<sequence>MSKVVESPDSDKNGTKIMGRQSKNKNNVVHKRIGCPSESVAPHQRVNVDTTSHYVSTTQLLINLF</sequence>
<feature type="region of interest" description="Disordered" evidence="1">
    <location>
        <begin position="1"/>
        <end position="28"/>
    </location>
</feature>
<dbReference type="KEGG" id="bze:COCCADRAFT_111845"/>
<evidence type="ECO:0000313" key="3">
    <source>
        <dbReference type="Proteomes" id="UP000053841"/>
    </source>
</evidence>
<dbReference type="RefSeq" id="XP_007718315.1">
    <property type="nucleotide sequence ID" value="XM_007720125.1"/>
</dbReference>
<name>W6Y8G3_COCC2</name>
<dbReference type="Proteomes" id="UP000053841">
    <property type="component" value="Unassembled WGS sequence"/>
</dbReference>
<dbReference type="HOGENOM" id="CLU_2849350_0_0_1"/>
<evidence type="ECO:0000313" key="2">
    <source>
        <dbReference type="EMBL" id="EUC27386.1"/>
    </source>
</evidence>
<dbReference type="AlphaFoldDB" id="W6Y8G3"/>
<dbReference type="GeneID" id="19144358"/>
<organism evidence="2 3">
    <name type="scientific">Cochliobolus carbonum (strain 26-R-13)</name>
    <name type="common">Maize leaf spot fungus</name>
    <name type="synonym">Bipolaris zeicola</name>
    <dbReference type="NCBI Taxonomy" id="930089"/>
    <lineage>
        <taxon>Eukaryota</taxon>
        <taxon>Fungi</taxon>
        <taxon>Dikarya</taxon>
        <taxon>Ascomycota</taxon>
        <taxon>Pezizomycotina</taxon>
        <taxon>Dothideomycetes</taxon>
        <taxon>Pleosporomycetidae</taxon>
        <taxon>Pleosporales</taxon>
        <taxon>Pleosporineae</taxon>
        <taxon>Pleosporaceae</taxon>
        <taxon>Bipolaris</taxon>
    </lineage>
</organism>
<dbReference type="EMBL" id="KI964940">
    <property type="protein sequence ID" value="EUC27386.1"/>
    <property type="molecule type" value="Genomic_DNA"/>
</dbReference>